<evidence type="ECO:0000313" key="3">
    <source>
        <dbReference type="Proteomes" id="UP000183015"/>
    </source>
</evidence>
<feature type="region of interest" description="Disordered" evidence="1">
    <location>
        <begin position="140"/>
        <end position="170"/>
    </location>
</feature>
<sequence length="170" mass="18538">MEQYRVHEAPPTVRDGDKWNLRCQHERMRRRTDAAGRRALGFLVDEGWSGPEETPGGLVYRGHGLSVRLAVEDGPALVLGLPEGPSATLAAVWNACGLSAPVPRPRVDELTEALRTVLPFLLGPQRDAILNDAARGLRRLRPRAVGQEVRNTAERPGGPDASRSRRSPSG</sequence>
<accession>A0A1H7GBR8</accession>
<dbReference type="AlphaFoldDB" id="A0A1H7GBR8"/>
<keyword evidence="3" id="KW-1185">Reference proteome</keyword>
<organism evidence="2 3">
    <name type="scientific">Streptacidiphilus jiangxiensis</name>
    <dbReference type="NCBI Taxonomy" id="235985"/>
    <lineage>
        <taxon>Bacteria</taxon>
        <taxon>Bacillati</taxon>
        <taxon>Actinomycetota</taxon>
        <taxon>Actinomycetes</taxon>
        <taxon>Kitasatosporales</taxon>
        <taxon>Streptomycetaceae</taxon>
        <taxon>Streptacidiphilus</taxon>
    </lineage>
</organism>
<reference evidence="3" key="1">
    <citation type="submission" date="2016-10" db="EMBL/GenBank/DDBJ databases">
        <authorList>
            <person name="Varghese N."/>
        </authorList>
    </citation>
    <scope>NUCLEOTIDE SEQUENCE [LARGE SCALE GENOMIC DNA]</scope>
    <source>
        <strain evidence="3">DSM 45096 / BCRC 16803 / CGMCC 4.1857 / CIP 109030 / JCM 12277 / KCTC 19219 / NBRC 100920 / 33214</strain>
    </source>
</reference>
<evidence type="ECO:0000313" key="2">
    <source>
        <dbReference type="EMBL" id="SEK35703.1"/>
    </source>
</evidence>
<proteinExistence type="predicted"/>
<evidence type="ECO:0000256" key="1">
    <source>
        <dbReference type="SAM" id="MobiDB-lite"/>
    </source>
</evidence>
<name>A0A1H7GBR8_STRJI</name>
<gene>
    <name evidence="2" type="ORF">SAMN05414137_101632</name>
</gene>
<protein>
    <submittedName>
        <fullName evidence="2">Uncharacterized protein</fullName>
    </submittedName>
</protein>
<dbReference type="Proteomes" id="UP000183015">
    <property type="component" value="Unassembled WGS sequence"/>
</dbReference>
<dbReference type="EMBL" id="FOAZ01000001">
    <property type="protein sequence ID" value="SEK35703.1"/>
    <property type="molecule type" value="Genomic_DNA"/>
</dbReference>